<organism evidence="1 2">
    <name type="scientific">Hyaloperonospora arabidopsidis (strain Emoy2)</name>
    <name type="common">Downy mildew agent</name>
    <name type="synonym">Peronospora arabidopsidis</name>
    <dbReference type="NCBI Taxonomy" id="559515"/>
    <lineage>
        <taxon>Eukaryota</taxon>
        <taxon>Sar</taxon>
        <taxon>Stramenopiles</taxon>
        <taxon>Oomycota</taxon>
        <taxon>Peronosporomycetes</taxon>
        <taxon>Peronosporales</taxon>
        <taxon>Peronosporaceae</taxon>
        <taxon>Hyaloperonospora</taxon>
    </lineage>
</organism>
<dbReference type="VEuPathDB" id="FungiDB:HpaG814287"/>
<reference evidence="2" key="1">
    <citation type="journal article" date="2010" name="Science">
        <title>Signatures of adaptation to obligate biotrophy in the Hyaloperonospora arabidopsidis genome.</title>
        <authorList>
            <person name="Baxter L."/>
            <person name="Tripathy S."/>
            <person name="Ishaque N."/>
            <person name="Boot N."/>
            <person name="Cabral A."/>
            <person name="Kemen E."/>
            <person name="Thines M."/>
            <person name="Ah-Fong A."/>
            <person name="Anderson R."/>
            <person name="Badejoko W."/>
            <person name="Bittner-Eddy P."/>
            <person name="Boore J.L."/>
            <person name="Chibucos M.C."/>
            <person name="Coates M."/>
            <person name="Dehal P."/>
            <person name="Delehaunty K."/>
            <person name="Dong S."/>
            <person name="Downton P."/>
            <person name="Dumas B."/>
            <person name="Fabro G."/>
            <person name="Fronick C."/>
            <person name="Fuerstenberg S.I."/>
            <person name="Fulton L."/>
            <person name="Gaulin E."/>
            <person name="Govers F."/>
            <person name="Hughes L."/>
            <person name="Humphray S."/>
            <person name="Jiang R.H."/>
            <person name="Judelson H."/>
            <person name="Kamoun S."/>
            <person name="Kyung K."/>
            <person name="Meijer H."/>
            <person name="Minx P."/>
            <person name="Morris P."/>
            <person name="Nelson J."/>
            <person name="Phuntumart V."/>
            <person name="Qutob D."/>
            <person name="Rehmany A."/>
            <person name="Rougon-Cardoso A."/>
            <person name="Ryden P."/>
            <person name="Torto-Alalibo T."/>
            <person name="Studholme D."/>
            <person name="Wang Y."/>
            <person name="Win J."/>
            <person name="Wood J."/>
            <person name="Clifton S.W."/>
            <person name="Rogers J."/>
            <person name="Van den Ackerveken G."/>
            <person name="Jones J.D."/>
            <person name="McDowell J.M."/>
            <person name="Beynon J."/>
            <person name="Tyler B.M."/>
        </authorList>
    </citation>
    <scope>NUCLEOTIDE SEQUENCE [LARGE SCALE GENOMIC DNA]</scope>
    <source>
        <strain evidence="2">Emoy2</strain>
    </source>
</reference>
<evidence type="ECO:0000313" key="1">
    <source>
        <dbReference type="EnsemblProtists" id="HpaP814287"/>
    </source>
</evidence>
<accession>M4C5B2</accession>
<sequence>MTLRDITIDNYKRSHSSGSNIDFYFIRGHFLGWRAGPGGVGAIIVTSADTPERPQPSCSDFAKHSSTNYVASMSLGIVISFLGNFEGANRRRPDTYKIFIGSAGYWLTN</sequence>
<keyword evidence="2" id="KW-1185">Reference proteome</keyword>
<dbReference type="HOGENOM" id="CLU_2189032_0_0_1"/>
<protein>
    <submittedName>
        <fullName evidence="1">Uncharacterized protein</fullName>
    </submittedName>
</protein>
<evidence type="ECO:0000313" key="2">
    <source>
        <dbReference type="Proteomes" id="UP000011713"/>
    </source>
</evidence>
<dbReference type="InParanoid" id="M4C5B2"/>
<dbReference type="Proteomes" id="UP000011713">
    <property type="component" value="Unassembled WGS sequence"/>
</dbReference>
<dbReference type="EMBL" id="ABWE02003798">
    <property type="status" value="NOT_ANNOTATED_CDS"/>
    <property type="molecule type" value="Genomic_DNA"/>
</dbReference>
<dbReference type="EnsemblProtists" id="HpaT814287">
    <property type="protein sequence ID" value="HpaP814287"/>
    <property type="gene ID" value="HpaG814287"/>
</dbReference>
<reference evidence="1" key="2">
    <citation type="submission" date="2015-06" db="UniProtKB">
        <authorList>
            <consortium name="EnsemblProtists"/>
        </authorList>
    </citation>
    <scope>IDENTIFICATION</scope>
    <source>
        <strain evidence="1">Emoy2</strain>
    </source>
</reference>
<name>M4C5B2_HYAAE</name>
<dbReference type="AlphaFoldDB" id="M4C5B2"/>
<proteinExistence type="predicted"/>